<gene>
    <name evidence="2" type="ORF">SAMD00023353_2401130</name>
</gene>
<reference evidence="2" key="1">
    <citation type="submission" date="2016-03" db="EMBL/GenBank/DDBJ databases">
        <title>Draft genome sequence of Rosellinia necatrix.</title>
        <authorList>
            <person name="Kanematsu S."/>
        </authorList>
    </citation>
    <scope>NUCLEOTIDE SEQUENCE [LARGE SCALE GENOMIC DNA]</scope>
    <source>
        <strain evidence="2">W97</strain>
    </source>
</reference>
<dbReference type="AlphaFoldDB" id="A0A1W2TFV7"/>
<organism evidence="2">
    <name type="scientific">Rosellinia necatrix</name>
    <name type="common">White root-rot fungus</name>
    <dbReference type="NCBI Taxonomy" id="77044"/>
    <lineage>
        <taxon>Eukaryota</taxon>
        <taxon>Fungi</taxon>
        <taxon>Dikarya</taxon>
        <taxon>Ascomycota</taxon>
        <taxon>Pezizomycotina</taxon>
        <taxon>Sordariomycetes</taxon>
        <taxon>Xylariomycetidae</taxon>
        <taxon>Xylariales</taxon>
        <taxon>Xylariaceae</taxon>
        <taxon>Rosellinia</taxon>
    </lineage>
</organism>
<protein>
    <submittedName>
        <fullName evidence="2">Putative siroheme synthase</fullName>
    </submittedName>
</protein>
<dbReference type="OMA" id="WERWMED"/>
<feature type="region of interest" description="Disordered" evidence="1">
    <location>
        <begin position="187"/>
        <end position="225"/>
    </location>
</feature>
<dbReference type="EMBL" id="DF977469">
    <property type="protein sequence ID" value="GAP86960.1"/>
    <property type="molecule type" value="Genomic_DNA"/>
</dbReference>
<name>A0A1W2TFV7_ROSNE</name>
<keyword evidence="3" id="KW-1185">Reference proteome</keyword>
<feature type="region of interest" description="Disordered" evidence="1">
    <location>
        <begin position="137"/>
        <end position="158"/>
    </location>
</feature>
<proteinExistence type="predicted"/>
<feature type="compositionally biased region" description="Basic and acidic residues" evidence="1">
    <location>
        <begin position="361"/>
        <end position="376"/>
    </location>
</feature>
<dbReference type="Proteomes" id="UP000054516">
    <property type="component" value="Unassembled WGS sequence"/>
</dbReference>
<evidence type="ECO:0000313" key="2">
    <source>
        <dbReference type="EMBL" id="GAP86960.1"/>
    </source>
</evidence>
<dbReference type="Pfam" id="PF13092">
    <property type="entry name" value="CENP-L"/>
    <property type="match status" value="1"/>
</dbReference>
<dbReference type="OrthoDB" id="8864979at2759"/>
<feature type="region of interest" description="Disordered" evidence="1">
    <location>
        <begin position="349"/>
        <end position="415"/>
    </location>
</feature>
<accession>A0A1W2TFV7</accession>
<feature type="compositionally biased region" description="Basic and acidic residues" evidence="1">
    <location>
        <begin position="385"/>
        <end position="401"/>
    </location>
</feature>
<evidence type="ECO:0000256" key="1">
    <source>
        <dbReference type="SAM" id="MobiDB-lite"/>
    </source>
</evidence>
<feature type="region of interest" description="Disordered" evidence="1">
    <location>
        <begin position="1"/>
        <end position="56"/>
    </location>
</feature>
<feature type="region of interest" description="Disordered" evidence="1">
    <location>
        <begin position="300"/>
        <end position="330"/>
    </location>
</feature>
<feature type="compositionally biased region" description="Acidic residues" evidence="1">
    <location>
        <begin position="402"/>
        <end position="415"/>
    </location>
</feature>
<dbReference type="InterPro" id="IPR025204">
    <property type="entry name" value="CENP-L"/>
</dbReference>
<evidence type="ECO:0000313" key="3">
    <source>
        <dbReference type="Proteomes" id="UP000054516"/>
    </source>
</evidence>
<sequence length="517" mass="55930">MPPKKRGRPAAAAAQATQPESEPELAGSDDNQTDQEQDLEADRGSGTASEEPESRGFKFFNTTFSTFRVSPLYIAQNALSPAGLEALSRRLRDTLVGDVVRGVQVGLEGDTVLGRLGTLERVEWRACSLGAILPSVAQGSSGGRRRERQKGGGGGPVSPPHGHLLCLELAYENASFSALLLPSLDDQGEGGNAGRDGGDDGPRWIYRAAAGGKSKNRPGDEETTDDDAAFARFPLLLTRMPVALKVVLLDFLTTTFDCRISPLRLGTRTLVRGWERWMEDSGVGAGRVLNRDVALTLGFHLEPPPAGKPADDGENGNDERPQNGPTLVPLGLKTIDVMVPASEVRRFLRVGKRRRSGPNNPRDEKRPAAAADAREERRRRRKLGGGRDEEGWAWRDETHPSDDDDNNNGEEEEEGYAAMEETFAQPFTDALARYLAHHLALDVLHPGVRVQRVVCDAFALSDGRVKVFSPPRGDAASAGSYSHSAAVESFVRDLVRRAQGRAWGPSALRLAALEVLA</sequence>